<dbReference type="CDD" id="cd20078">
    <property type="entry name" value="XPF_nuclease_XPF_euk"/>
    <property type="match status" value="1"/>
</dbReference>
<protein>
    <recommendedName>
        <fullName evidence="11">ERCC4 domain-containing protein</fullName>
    </recommendedName>
</protein>
<organism evidence="12 13">
    <name type="scientific">Cymbomonas tetramitiformis</name>
    <dbReference type="NCBI Taxonomy" id="36881"/>
    <lineage>
        <taxon>Eukaryota</taxon>
        <taxon>Viridiplantae</taxon>
        <taxon>Chlorophyta</taxon>
        <taxon>Pyramimonadophyceae</taxon>
        <taxon>Pyramimonadales</taxon>
        <taxon>Pyramimonadaceae</taxon>
        <taxon>Cymbomonas</taxon>
    </lineage>
</organism>
<name>A0AAE0BLF5_9CHLO</name>
<dbReference type="InterPro" id="IPR011335">
    <property type="entry name" value="Restrct_endonuc-II-like"/>
</dbReference>
<dbReference type="Pfam" id="PF02732">
    <property type="entry name" value="ERCC4"/>
    <property type="match status" value="1"/>
</dbReference>
<dbReference type="SUPFAM" id="SSF52980">
    <property type="entry name" value="Restriction endonuclease-like"/>
    <property type="match status" value="1"/>
</dbReference>
<dbReference type="SUPFAM" id="SSF47781">
    <property type="entry name" value="RuvA domain 2-like"/>
    <property type="match status" value="1"/>
</dbReference>
<reference evidence="12 13" key="1">
    <citation type="journal article" date="2015" name="Genome Biol. Evol.">
        <title>Comparative Genomics of a Bacterivorous Green Alga Reveals Evolutionary Causalities and Consequences of Phago-Mixotrophic Mode of Nutrition.</title>
        <authorList>
            <person name="Burns J.A."/>
            <person name="Paasch A."/>
            <person name="Narechania A."/>
            <person name="Kim E."/>
        </authorList>
    </citation>
    <scope>NUCLEOTIDE SEQUENCE [LARGE SCALE GENOMIC DNA]</scope>
    <source>
        <strain evidence="12 13">PLY_AMNH</strain>
    </source>
</reference>
<accession>A0AAE0BLF5</accession>
<dbReference type="GO" id="GO:0000014">
    <property type="term" value="F:single-stranded DNA endodeoxyribonuclease activity"/>
    <property type="evidence" value="ECO:0007669"/>
    <property type="project" value="TreeGrafter"/>
</dbReference>
<evidence type="ECO:0000256" key="8">
    <source>
        <dbReference type="ARBA" id="ARBA00023204"/>
    </source>
</evidence>
<dbReference type="FunFam" id="3.40.50.10130:FF:000002">
    <property type="entry name" value="DNA repair endonuclease XPF"/>
    <property type="match status" value="1"/>
</dbReference>
<dbReference type="InterPro" id="IPR010994">
    <property type="entry name" value="RuvA_2-like"/>
</dbReference>
<dbReference type="GO" id="GO:0003697">
    <property type="term" value="F:single-stranded DNA binding"/>
    <property type="evidence" value="ECO:0007669"/>
    <property type="project" value="TreeGrafter"/>
</dbReference>
<feature type="compositionally biased region" description="Gly residues" evidence="10">
    <location>
        <begin position="262"/>
        <end position="275"/>
    </location>
</feature>
<dbReference type="PANTHER" id="PTHR10150">
    <property type="entry name" value="DNA REPAIR ENDONUCLEASE XPF"/>
    <property type="match status" value="1"/>
</dbReference>
<feature type="region of interest" description="Disordered" evidence="10">
    <location>
        <begin position="187"/>
        <end position="213"/>
    </location>
</feature>
<keyword evidence="6" id="KW-0378">Hydrolase</keyword>
<evidence type="ECO:0000256" key="3">
    <source>
        <dbReference type="ARBA" id="ARBA00022722"/>
    </source>
</evidence>
<evidence type="ECO:0000256" key="1">
    <source>
        <dbReference type="ARBA" id="ARBA00004123"/>
    </source>
</evidence>
<evidence type="ECO:0000256" key="9">
    <source>
        <dbReference type="ARBA" id="ARBA00023242"/>
    </source>
</evidence>
<gene>
    <name evidence="12" type="ORF">CYMTET_52064</name>
</gene>
<evidence type="ECO:0000256" key="7">
    <source>
        <dbReference type="ARBA" id="ARBA00023125"/>
    </source>
</evidence>
<keyword evidence="13" id="KW-1185">Reference proteome</keyword>
<dbReference type="PANTHER" id="PTHR10150:SF0">
    <property type="entry name" value="DNA REPAIR ENDONUCLEASE XPF"/>
    <property type="match status" value="1"/>
</dbReference>
<dbReference type="GO" id="GO:0000110">
    <property type="term" value="C:nucleotide-excision repair factor 1 complex"/>
    <property type="evidence" value="ECO:0007669"/>
    <property type="project" value="TreeGrafter"/>
</dbReference>
<dbReference type="GO" id="GO:0000712">
    <property type="term" value="P:resolution of meiotic recombination intermediates"/>
    <property type="evidence" value="ECO:0007669"/>
    <property type="project" value="TreeGrafter"/>
</dbReference>
<keyword evidence="9" id="KW-0539">Nucleus</keyword>
<dbReference type="Proteomes" id="UP001190700">
    <property type="component" value="Unassembled WGS sequence"/>
</dbReference>
<dbReference type="EMBL" id="LGRX02034409">
    <property type="protein sequence ID" value="KAK3237889.1"/>
    <property type="molecule type" value="Genomic_DNA"/>
</dbReference>
<feature type="non-terminal residue" evidence="12">
    <location>
        <position position="1"/>
    </location>
</feature>
<dbReference type="InterPro" id="IPR047520">
    <property type="entry name" value="XPF_nuclease"/>
</dbReference>
<feature type="compositionally biased region" description="Basic residues" evidence="10">
    <location>
        <begin position="188"/>
        <end position="206"/>
    </location>
</feature>
<dbReference type="Gene3D" id="1.10.150.20">
    <property type="entry name" value="5' to 3' exonuclease, C-terminal subdomain"/>
    <property type="match status" value="1"/>
</dbReference>
<evidence type="ECO:0000256" key="6">
    <source>
        <dbReference type="ARBA" id="ARBA00022801"/>
    </source>
</evidence>
<dbReference type="GO" id="GO:1901255">
    <property type="term" value="P:nucleotide-excision repair involved in interstrand cross-link repair"/>
    <property type="evidence" value="ECO:0007669"/>
    <property type="project" value="TreeGrafter"/>
</dbReference>
<keyword evidence="3" id="KW-0540">Nuclease</keyword>
<evidence type="ECO:0000256" key="10">
    <source>
        <dbReference type="SAM" id="MobiDB-lite"/>
    </source>
</evidence>
<proteinExistence type="inferred from homology"/>
<dbReference type="AlphaFoldDB" id="A0AAE0BLF5"/>
<keyword evidence="8" id="KW-0234">DNA repair</keyword>
<evidence type="ECO:0000256" key="4">
    <source>
        <dbReference type="ARBA" id="ARBA00022759"/>
    </source>
</evidence>
<dbReference type="SMART" id="SM00891">
    <property type="entry name" value="ERCC4"/>
    <property type="match status" value="1"/>
</dbReference>
<evidence type="ECO:0000256" key="2">
    <source>
        <dbReference type="ARBA" id="ARBA00010015"/>
    </source>
</evidence>
<feature type="domain" description="ERCC4" evidence="11">
    <location>
        <begin position="474"/>
        <end position="554"/>
    </location>
</feature>
<evidence type="ECO:0000256" key="5">
    <source>
        <dbReference type="ARBA" id="ARBA00022763"/>
    </source>
</evidence>
<evidence type="ECO:0000313" key="13">
    <source>
        <dbReference type="Proteomes" id="UP001190700"/>
    </source>
</evidence>
<sequence length="707" mass="77192">QLDPIWHTVSKRMKQMVYDLRTLRKLAGYLLRYDAITFLQYLETLRASETVNSVWLYATAASDIFEHAKRRVYLLHRANASAADRKRKRAEAPAAGSEVGRSELEAVLEPMPKWALLRDILREIKEELRQQGEQPGGSGAPQVCDVVLVSKDLATGQQLLRVIAEGEEEVMNAKFHKYLAHRAELQQKRLRQRGGKGRGRGRGRGKGKGEPVGVNTASVAYQFADKAMKAGQLAEGEAAALVAEAKAVERTERGAGPRAGQRGSGEVGSRGGQGSRGSRTQGEEKGGSRGVGTGEKAKAVARPETTSTAGGAGDAELPEAGSTGDIEGISTTVDAGGGVLVHLQVLESRERVLQRMRPKYIVLYDPDPAYVRELEVYQAENVGRAVRVYFLVYDQSLEEQKYTSSIKREKDAFEQLILAKAHMSMPALPPPGHRQLALIAETEAPTMLALPGASVNQVTRRAGGRLVPLQSGVRLVVDVREFMSNLPAVLHGSGLEMHPCTLEVGDYVLSPEIVVERKSVSDLFSSFASGRLYNQAEAMTKHYKTAVLLVEFEAEKSFSLQSEQDLGDDIAFNNIISKLALLFLHFPRLRIVWSRSLHDTAAIFRSLKSNQEEPQVQAAMEVGAPIDGRDAAADDACTNQAAVELLRRLPGVTEKNFRAVLTRCDTLADLAAMTPAQLQELLGDARQGKMLHDFLHAQAPTNAQHSA</sequence>
<dbReference type="Gene3D" id="3.40.50.10130">
    <property type="match status" value="1"/>
</dbReference>
<evidence type="ECO:0000259" key="11">
    <source>
        <dbReference type="SMART" id="SM00891"/>
    </source>
</evidence>
<comment type="similarity">
    <text evidence="2">Belongs to the XPF family.</text>
</comment>
<feature type="region of interest" description="Disordered" evidence="10">
    <location>
        <begin position="250"/>
        <end position="329"/>
    </location>
</feature>
<dbReference type="InterPro" id="IPR006166">
    <property type="entry name" value="ERCC4_domain"/>
</dbReference>
<keyword evidence="5" id="KW-0227">DNA damage</keyword>
<comment type="caution">
    <text evidence="12">The sequence shown here is derived from an EMBL/GenBank/DDBJ whole genome shotgun (WGS) entry which is preliminary data.</text>
</comment>
<keyword evidence="7" id="KW-0238">DNA-binding</keyword>
<keyword evidence="4" id="KW-0255">Endonuclease</keyword>
<comment type="subcellular location">
    <subcellularLocation>
        <location evidence="1">Nucleus</location>
    </subcellularLocation>
</comment>
<evidence type="ECO:0000313" key="12">
    <source>
        <dbReference type="EMBL" id="KAK3237889.1"/>
    </source>
</evidence>
<dbReference type="GO" id="GO:0003684">
    <property type="term" value="F:damaged DNA binding"/>
    <property type="evidence" value="ECO:0007669"/>
    <property type="project" value="TreeGrafter"/>
</dbReference>
<dbReference type="GO" id="GO:0000724">
    <property type="term" value="P:double-strand break repair via homologous recombination"/>
    <property type="evidence" value="ECO:0007669"/>
    <property type="project" value="TreeGrafter"/>
</dbReference>